<comment type="cofactor">
    <cofactor evidence="1">
        <name>Zn(2+)</name>
        <dbReference type="ChEBI" id="CHEBI:29105"/>
    </cofactor>
</comment>
<dbReference type="CDD" id="cd06234">
    <property type="entry name" value="M14_PaCCP-like"/>
    <property type="match status" value="1"/>
</dbReference>
<dbReference type="Pfam" id="PF00246">
    <property type="entry name" value="Peptidase_M14"/>
    <property type="match status" value="1"/>
</dbReference>
<evidence type="ECO:0000256" key="2">
    <source>
        <dbReference type="PROSITE-ProRule" id="PRU01379"/>
    </source>
</evidence>
<dbReference type="GO" id="GO:0004180">
    <property type="term" value="F:carboxypeptidase activity"/>
    <property type="evidence" value="ECO:0007669"/>
    <property type="project" value="UniProtKB-KW"/>
</dbReference>
<dbReference type="Gene3D" id="3.40.630.10">
    <property type="entry name" value="Zn peptidases"/>
    <property type="match status" value="1"/>
</dbReference>
<dbReference type="InterPro" id="IPR040626">
    <property type="entry name" value="Pepdidase_M14_N"/>
</dbReference>
<keyword evidence="5" id="KW-1185">Reference proteome</keyword>
<organism evidence="4 5">
    <name type="scientific">Agaribacter flavus</name>
    <dbReference type="NCBI Taxonomy" id="1902781"/>
    <lineage>
        <taxon>Bacteria</taxon>
        <taxon>Pseudomonadati</taxon>
        <taxon>Pseudomonadota</taxon>
        <taxon>Gammaproteobacteria</taxon>
        <taxon>Alteromonadales</taxon>
        <taxon>Alteromonadaceae</taxon>
        <taxon>Agaribacter</taxon>
    </lineage>
</organism>
<protein>
    <submittedName>
        <fullName evidence="4">M14-type cytosolic carboxypeptidase</fullName>
    </submittedName>
</protein>
<reference evidence="5" key="1">
    <citation type="journal article" date="2019" name="Int. J. Syst. Evol. Microbiol.">
        <title>The Global Catalogue of Microorganisms (GCM) 10K type strain sequencing project: providing services to taxonomists for standard genome sequencing and annotation.</title>
        <authorList>
            <consortium name="The Broad Institute Genomics Platform"/>
            <consortium name="The Broad Institute Genome Sequencing Center for Infectious Disease"/>
            <person name="Wu L."/>
            <person name="Ma J."/>
        </authorList>
    </citation>
    <scope>NUCLEOTIDE SEQUENCE [LARGE SCALE GENOMIC DNA]</scope>
    <source>
        <strain evidence="5">KCTC 52473</strain>
    </source>
</reference>
<dbReference type="SMART" id="SM00631">
    <property type="entry name" value="Zn_pept"/>
    <property type="match status" value="1"/>
</dbReference>
<dbReference type="RefSeq" id="WP_376918631.1">
    <property type="nucleotide sequence ID" value="NZ_JBHRSW010000005.1"/>
</dbReference>
<dbReference type="InterPro" id="IPR050821">
    <property type="entry name" value="Cytosolic_carboxypeptidase"/>
</dbReference>
<dbReference type="PANTHER" id="PTHR12756:SF11">
    <property type="entry name" value="CYTOSOLIC CARBOXYPEPTIDASE 1"/>
    <property type="match status" value="1"/>
</dbReference>
<dbReference type="PROSITE" id="PS52035">
    <property type="entry name" value="PEPTIDASE_M14"/>
    <property type="match status" value="1"/>
</dbReference>
<name>A0ABV7FNK8_9ALTE</name>
<dbReference type="Pfam" id="PF18027">
    <property type="entry name" value="Pepdidase_M14_N"/>
    <property type="match status" value="1"/>
</dbReference>
<comment type="caution">
    <text evidence="4">The sequence shown here is derived from an EMBL/GenBank/DDBJ whole genome shotgun (WGS) entry which is preliminary data.</text>
</comment>
<evidence type="ECO:0000259" key="3">
    <source>
        <dbReference type="PROSITE" id="PS52035"/>
    </source>
</evidence>
<evidence type="ECO:0000313" key="4">
    <source>
        <dbReference type="EMBL" id="MFC3120490.1"/>
    </source>
</evidence>
<proteinExistence type="inferred from homology"/>
<dbReference type="EMBL" id="JBHRSW010000005">
    <property type="protein sequence ID" value="MFC3120490.1"/>
    <property type="molecule type" value="Genomic_DNA"/>
</dbReference>
<keyword evidence="4" id="KW-0121">Carboxypeptidase</keyword>
<dbReference type="PANTHER" id="PTHR12756">
    <property type="entry name" value="CYTOSOLIC CARBOXYPEPTIDASE"/>
    <property type="match status" value="1"/>
</dbReference>
<keyword evidence="4" id="KW-0645">Protease</keyword>
<dbReference type="Gene3D" id="2.60.40.3120">
    <property type="match status" value="1"/>
</dbReference>
<sequence length="385" mass="43787">MIINSQFDSGNIHVISADDPKNIRLSINKDAHSDFYQWFHFKLHSTPFVEHNVQICDLAKSAYPDGWENYQAVASYDREEWFRVDTDFDGDTLQICFTPEYDAVYFAYFAPYSYERHQNLIAAAQTAFECRHEFLGLSVDGRELNLLVVGDENETPLNADEPTQKKNKIWITARQHPGETMAEWLVEGLLNRLLDEDDGVARKLLEKNVFYIVPNMNPDGSVRGHLRTNALGRNLNREWAAPCVKNSPEVFYTLSKMTDVGVDLFLDIHGDEALPYNFVAGTEGNPSYSERIAKLEERFKCALSATTPEFQDVFGYPKDAPSQANMTLACNAVGEKFDCLAYTLEMPFKDNIELPDPSYGWSPARSMQLGEDLLVAIRAVTDYLR</sequence>
<keyword evidence="4" id="KW-0378">Hydrolase</keyword>
<evidence type="ECO:0000313" key="5">
    <source>
        <dbReference type="Proteomes" id="UP001595478"/>
    </source>
</evidence>
<gene>
    <name evidence="4" type="ORF">ACFOHL_02545</name>
</gene>
<dbReference type="InterPro" id="IPR000834">
    <property type="entry name" value="Peptidase_M14"/>
</dbReference>
<dbReference type="Proteomes" id="UP001595478">
    <property type="component" value="Unassembled WGS sequence"/>
</dbReference>
<comment type="similarity">
    <text evidence="2">Belongs to the peptidase M14 family.</text>
</comment>
<accession>A0ABV7FNK8</accession>
<dbReference type="SUPFAM" id="SSF53187">
    <property type="entry name" value="Zn-dependent exopeptidases"/>
    <property type="match status" value="1"/>
</dbReference>
<evidence type="ECO:0000256" key="1">
    <source>
        <dbReference type="ARBA" id="ARBA00001947"/>
    </source>
</evidence>
<feature type="active site" description="Proton donor/acceptor" evidence="2">
    <location>
        <position position="345"/>
    </location>
</feature>
<feature type="domain" description="Peptidase M14" evidence="3">
    <location>
        <begin position="110"/>
        <end position="384"/>
    </location>
</feature>